<feature type="transmembrane region" description="Helical" evidence="7">
    <location>
        <begin position="510"/>
        <end position="529"/>
    </location>
</feature>
<gene>
    <name evidence="9" type="ORF">CP972_10605</name>
</gene>
<feature type="transmembrane region" description="Helical" evidence="7">
    <location>
        <begin position="289"/>
        <end position="309"/>
    </location>
</feature>
<feature type="region of interest" description="Disordered" evidence="6">
    <location>
        <begin position="184"/>
        <end position="204"/>
    </location>
</feature>
<evidence type="ECO:0000256" key="1">
    <source>
        <dbReference type="ARBA" id="ARBA00004651"/>
    </source>
</evidence>
<feature type="transmembrane region" description="Helical" evidence="7">
    <location>
        <begin position="739"/>
        <end position="762"/>
    </location>
</feature>
<name>A0ABX6AWB7_9ACTN</name>
<organism evidence="9 10">
    <name type="scientific">Streptomyces prasinus</name>
    <dbReference type="NCBI Taxonomy" id="67345"/>
    <lineage>
        <taxon>Bacteria</taxon>
        <taxon>Bacillati</taxon>
        <taxon>Actinomycetota</taxon>
        <taxon>Actinomycetes</taxon>
        <taxon>Kitasatosporales</taxon>
        <taxon>Streptomycetaceae</taxon>
        <taxon>Streptomyces</taxon>
    </lineage>
</organism>
<keyword evidence="2" id="KW-1003">Cell membrane</keyword>
<evidence type="ECO:0000256" key="2">
    <source>
        <dbReference type="ARBA" id="ARBA00022475"/>
    </source>
</evidence>
<feature type="domain" description="ABC3 transporter permease C-terminal" evidence="8">
    <location>
        <begin position="289"/>
        <end position="408"/>
    </location>
</feature>
<dbReference type="InterPro" id="IPR038766">
    <property type="entry name" value="Membrane_comp_ABC_pdt"/>
</dbReference>
<protein>
    <submittedName>
        <fullName evidence="9">FtsX-like permease family protein</fullName>
    </submittedName>
</protein>
<feature type="transmembrane region" description="Helical" evidence="7">
    <location>
        <begin position="453"/>
        <end position="475"/>
    </location>
</feature>
<evidence type="ECO:0000256" key="4">
    <source>
        <dbReference type="ARBA" id="ARBA00022989"/>
    </source>
</evidence>
<dbReference type="RefSeq" id="WP_150475197.1">
    <property type="nucleotide sequence ID" value="NZ_CP023697.1"/>
</dbReference>
<feature type="transmembrane region" description="Helical" evidence="7">
    <location>
        <begin position="428"/>
        <end position="447"/>
    </location>
</feature>
<dbReference type="PANTHER" id="PTHR30287:SF1">
    <property type="entry name" value="INNER MEMBRANE PROTEIN"/>
    <property type="match status" value="1"/>
</dbReference>
<evidence type="ECO:0000256" key="3">
    <source>
        <dbReference type="ARBA" id="ARBA00022692"/>
    </source>
</evidence>
<feature type="transmembrane region" description="Helical" evidence="7">
    <location>
        <begin position="379"/>
        <end position="401"/>
    </location>
</feature>
<comment type="subcellular location">
    <subcellularLocation>
        <location evidence="1">Cell membrane</location>
        <topology evidence="1">Multi-pass membrane protein</topology>
    </subcellularLocation>
</comment>
<proteinExistence type="predicted"/>
<sequence>MLTLAAQMLRHRKGGFAATFVALAAGVAVLMACALLVESAWHYRGQAQRYAKAVAVVADRDLTVSTELFGETERTTVTLPERGGVPASLADRLAAVPGVERAVGDRSLAVTATSAPEVPVTGHGWASAALAPYRTVEGGPPRSDGEIAVDARLLTGTGLGPGDSTEVITGGASRTYRISGVVEAGDAGTPGTGTPDAGTSDAGGSGASGGAVLFFTDAHAARLDPHRERFDAVGVLAAPDADRAALLAGVREAAGAAGATAYTGDDRGLAEQPEARTARDFVLQAGGAFGGYAAVIIAFAVAGTVGLSVRHRRRDLALLRAVAATPGQVRRMILGETGLLALLAAVAGVPLGLLATGWIRDELVTRGFAPGSFTVRGGLLSGAAVTVAMAAVALTSAWIAARRTTRIRPTEALGEAAVEPGPGSRARAVTGLVFLAGAVSLIGLTGATDGQTALGAAVGMLYTFVLAVALLAPWINRAAARLLGPVLQAVWGTSGHLAAANLRANARGTVAVLTALVLSVGLGGSVWFLQDNLRRQTVVQSRDGTLAQHALVSGTGLPESATEEARRIPGVTAATGVRRTSVVVPGDLETRAVVAQGIDPLGADRTLDLRVRSGSLTGLAKDTVAVSTATADAAGWEVGGTARLWLGDGTPVTLKVVALYERGFGFGDVTLHTGTLTGHTVTGLDDRILVRTGPDADAGTLEALDGLAARYPAASVVGTDTLTGELAQDLAVSGWLNKLLITVLAGYALLAAANTLIMAALARTRELSLLRLVGVTRGQVKRMVHAEQAGLLGVALAIGGTIAAVTLTSVVNAVTGQRVPYVPAAGWLGIVGGTVALALIATMLPVGRLLRTPPVQGIGIRE</sequence>
<dbReference type="PANTHER" id="PTHR30287">
    <property type="entry name" value="MEMBRANE COMPONENT OF PREDICTED ABC SUPERFAMILY METABOLITE UPTAKE TRANSPORTER"/>
    <property type="match status" value="1"/>
</dbReference>
<dbReference type="InterPro" id="IPR003838">
    <property type="entry name" value="ABC3_permease_C"/>
</dbReference>
<feature type="transmembrane region" description="Helical" evidence="7">
    <location>
        <begin position="339"/>
        <end position="359"/>
    </location>
</feature>
<keyword evidence="5 7" id="KW-0472">Membrane</keyword>
<evidence type="ECO:0000256" key="6">
    <source>
        <dbReference type="SAM" id="MobiDB-lite"/>
    </source>
</evidence>
<keyword evidence="10" id="KW-1185">Reference proteome</keyword>
<accession>A0ABX6AWB7</accession>
<feature type="compositionally biased region" description="Low complexity" evidence="6">
    <location>
        <begin position="184"/>
        <end position="200"/>
    </location>
</feature>
<evidence type="ECO:0000313" key="9">
    <source>
        <dbReference type="EMBL" id="QEV06076.1"/>
    </source>
</evidence>
<evidence type="ECO:0000313" key="10">
    <source>
        <dbReference type="Proteomes" id="UP000326041"/>
    </source>
</evidence>
<evidence type="ECO:0000256" key="7">
    <source>
        <dbReference type="SAM" id="Phobius"/>
    </source>
</evidence>
<reference evidence="9 10" key="1">
    <citation type="submission" date="2017-09" db="EMBL/GenBank/DDBJ databases">
        <authorList>
            <person name="Lee N."/>
            <person name="Cho B.-K."/>
        </authorList>
    </citation>
    <scope>NUCLEOTIDE SEQUENCE [LARGE SCALE GENOMIC DNA]</scope>
    <source>
        <strain evidence="9 10">ATCC 13879</strain>
    </source>
</reference>
<evidence type="ECO:0000259" key="8">
    <source>
        <dbReference type="Pfam" id="PF02687"/>
    </source>
</evidence>
<feature type="transmembrane region" description="Helical" evidence="7">
    <location>
        <begin position="789"/>
        <end position="812"/>
    </location>
</feature>
<dbReference type="Pfam" id="PF02687">
    <property type="entry name" value="FtsX"/>
    <property type="match status" value="2"/>
</dbReference>
<dbReference type="GeneID" id="95535007"/>
<feature type="domain" description="ABC3 transporter permease C-terminal" evidence="8">
    <location>
        <begin position="740"/>
        <end position="854"/>
    </location>
</feature>
<evidence type="ECO:0000256" key="5">
    <source>
        <dbReference type="ARBA" id="ARBA00023136"/>
    </source>
</evidence>
<feature type="transmembrane region" description="Helical" evidence="7">
    <location>
        <begin position="824"/>
        <end position="844"/>
    </location>
</feature>
<keyword evidence="3 7" id="KW-0812">Transmembrane</keyword>
<dbReference type="EMBL" id="CP023697">
    <property type="protein sequence ID" value="QEV06076.1"/>
    <property type="molecule type" value="Genomic_DNA"/>
</dbReference>
<dbReference type="Proteomes" id="UP000326041">
    <property type="component" value="Chromosome"/>
</dbReference>
<keyword evidence="4 7" id="KW-1133">Transmembrane helix</keyword>